<comment type="caution">
    <text evidence="3">The sequence shown here is derived from an EMBL/GenBank/DDBJ whole genome shotgun (WGS) entry which is preliminary data.</text>
</comment>
<dbReference type="InterPro" id="IPR001387">
    <property type="entry name" value="Cro/C1-type_HTH"/>
</dbReference>
<dbReference type="GO" id="GO:0003677">
    <property type="term" value="F:DNA binding"/>
    <property type="evidence" value="ECO:0007669"/>
    <property type="project" value="UniProtKB-KW"/>
</dbReference>
<evidence type="ECO:0000313" key="4">
    <source>
        <dbReference type="Proteomes" id="UP000062788"/>
    </source>
</evidence>
<sequence length="184" mass="20216">MSDEIDIPARLRALRKTWGLTQRDLARRTGLSHTTIAKIERHEISPTIASLQKIASSFRISVTALIDGNVDESERIFFKSEDLTVVALGKHTIRQIGRNLSRRALQMMEDTYAPGADTGDSMLSHAGEEAGFVIRGRLEVTVGDQVAVLGPGEAYFFESRVPHRFRNTGNEVCVVVAAATPPTL</sequence>
<dbReference type="Proteomes" id="UP000062788">
    <property type="component" value="Unassembled WGS sequence"/>
</dbReference>
<dbReference type="GO" id="GO:0003700">
    <property type="term" value="F:DNA-binding transcription factor activity"/>
    <property type="evidence" value="ECO:0007669"/>
    <property type="project" value="TreeGrafter"/>
</dbReference>
<name>A0A124P875_9BURK</name>
<evidence type="ECO:0000313" key="3">
    <source>
        <dbReference type="EMBL" id="KVE24473.1"/>
    </source>
</evidence>
<gene>
    <name evidence="3" type="ORF">WS67_20405</name>
</gene>
<dbReference type="Pfam" id="PF01381">
    <property type="entry name" value="HTH_3"/>
    <property type="match status" value="1"/>
</dbReference>
<dbReference type="RefSeq" id="WP_059519693.1">
    <property type="nucleotide sequence ID" value="NZ_CP013449.1"/>
</dbReference>
<dbReference type="PANTHER" id="PTHR46797:SF11">
    <property type="entry name" value="HTH-TYPE TRANSCRIPTIONAL REGULATOR PUUR"/>
    <property type="match status" value="1"/>
</dbReference>
<dbReference type="AlphaFoldDB" id="A0A124P875"/>
<organism evidence="3 4">
    <name type="scientific">Burkholderia singularis</name>
    <dbReference type="NCBI Taxonomy" id="1503053"/>
    <lineage>
        <taxon>Bacteria</taxon>
        <taxon>Pseudomonadati</taxon>
        <taxon>Pseudomonadota</taxon>
        <taxon>Betaproteobacteria</taxon>
        <taxon>Burkholderiales</taxon>
        <taxon>Burkholderiaceae</taxon>
        <taxon>Burkholderia</taxon>
        <taxon>pseudomallei group</taxon>
    </lineage>
</organism>
<dbReference type="InterPro" id="IPR050807">
    <property type="entry name" value="TransReg_Diox_bact_type"/>
</dbReference>
<dbReference type="EMBL" id="LOWA01000054">
    <property type="protein sequence ID" value="KVE24473.1"/>
    <property type="molecule type" value="Genomic_DNA"/>
</dbReference>
<dbReference type="Gene3D" id="1.10.260.40">
    <property type="entry name" value="lambda repressor-like DNA-binding domains"/>
    <property type="match status" value="1"/>
</dbReference>
<dbReference type="SMART" id="SM00530">
    <property type="entry name" value="HTH_XRE"/>
    <property type="match status" value="1"/>
</dbReference>
<reference evidence="3 4" key="1">
    <citation type="submission" date="2015-11" db="EMBL/GenBank/DDBJ databases">
        <title>Expanding the genomic diversity of Burkholderia species for the development of highly accurate diagnostics.</title>
        <authorList>
            <person name="Sahl J."/>
            <person name="Keim P."/>
            <person name="Wagner D."/>
        </authorList>
    </citation>
    <scope>NUCLEOTIDE SEQUENCE [LARGE SCALE GENOMIC DNA]</scope>
    <source>
        <strain evidence="3 4">TSV85</strain>
    </source>
</reference>
<dbReference type="PANTHER" id="PTHR46797">
    <property type="entry name" value="HTH-TYPE TRANSCRIPTIONAL REGULATOR"/>
    <property type="match status" value="1"/>
</dbReference>
<accession>A0A124P875</accession>
<dbReference type="InterPro" id="IPR010982">
    <property type="entry name" value="Lambda_DNA-bd_dom_sf"/>
</dbReference>
<dbReference type="GO" id="GO:0005829">
    <property type="term" value="C:cytosol"/>
    <property type="evidence" value="ECO:0007669"/>
    <property type="project" value="TreeGrafter"/>
</dbReference>
<keyword evidence="1" id="KW-0238">DNA-binding</keyword>
<dbReference type="CDD" id="cd02209">
    <property type="entry name" value="cupin_XRE_C"/>
    <property type="match status" value="1"/>
</dbReference>
<dbReference type="InterPro" id="IPR013096">
    <property type="entry name" value="Cupin_2"/>
</dbReference>
<dbReference type="InterPro" id="IPR011051">
    <property type="entry name" value="RmlC_Cupin_sf"/>
</dbReference>
<dbReference type="SUPFAM" id="SSF51182">
    <property type="entry name" value="RmlC-like cupins"/>
    <property type="match status" value="1"/>
</dbReference>
<keyword evidence="4" id="KW-1185">Reference proteome</keyword>
<protein>
    <submittedName>
        <fullName evidence="3">XRE family transcriptional regulator</fullName>
    </submittedName>
</protein>
<dbReference type="Pfam" id="PF07883">
    <property type="entry name" value="Cupin_2"/>
    <property type="match status" value="1"/>
</dbReference>
<evidence type="ECO:0000259" key="2">
    <source>
        <dbReference type="PROSITE" id="PS50943"/>
    </source>
</evidence>
<dbReference type="CDD" id="cd00093">
    <property type="entry name" value="HTH_XRE"/>
    <property type="match status" value="1"/>
</dbReference>
<dbReference type="SUPFAM" id="SSF47413">
    <property type="entry name" value="lambda repressor-like DNA-binding domains"/>
    <property type="match status" value="1"/>
</dbReference>
<dbReference type="PROSITE" id="PS50943">
    <property type="entry name" value="HTH_CROC1"/>
    <property type="match status" value="1"/>
</dbReference>
<dbReference type="Gene3D" id="2.60.120.10">
    <property type="entry name" value="Jelly Rolls"/>
    <property type="match status" value="1"/>
</dbReference>
<feature type="domain" description="HTH cro/C1-type" evidence="2">
    <location>
        <begin position="11"/>
        <end position="65"/>
    </location>
</feature>
<evidence type="ECO:0000256" key="1">
    <source>
        <dbReference type="ARBA" id="ARBA00023125"/>
    </source>
</evidence>
<proteinExistence type="predicted"/>
<dbReference type="InterPro" id="IPR014710">
    <property type="entry name" value="RmlC-like_jellyroll"/>
</dbReference>
<dbReference type="OrthoDB" id="73827at2"/>